<comment type="subcellular location">
    <subcellularLocation>
        <location evidence="1">Membrane</location>
        <topology evidence="1">Multi-pass membrane protein</topology>
    </subcellularLocation>
</comment>
<evidence type="ECO:0000256" key="1">
    <source>
        <dbReference type="ARBA" id="ARBA00004141"/>
    </source>
</evidence>
<reference evidence="12" key="1">
    <citation type="submission" date="2016-06" db="UniProtKB">
        <authorList>
            <consortium name="WormBaseParasite"/>
        </authorList>
    </citation>
    <scope>IDENTIFICATION</scope>
</reference>
<dbReference type="PANTHER" id="PTHR11101">
    <property type="entry name" value="PHOSPHATE TRANSPORTER"/>
    <property type="match status" value="1"/>
</dbReference>
<dbReference type="OrthoDB" id="260807at2759"/>
<dbReference type="InterPro" id="IPR001204">
    <property type="entry name" value="Phos_transporter"/>
</dbReference>
<evidence type="ECO:0000313" key="10">
    <source>
        <dbReference type="EMBL" id="VDP93277.1"/>
    </source>
</evidence>
<keyword evidence="3" id="KW-0813">Transport</keyword>
<evidence type="ECO:0000256" key="3">
    <source>
        <dbReference type="ARBA" id="ARBA00022448"/>
    </source>
</evidence>
<evidence type="ECO:0000256" key="6">
    <source>
        <dbReference type="ARBA" id="ARBA00022989"/>
    </source>
</evidence>
<feature type="transmembrane region" description="Helical" evidence="9">
    <location>
        <begin position="72"/>
        <end position="91"/>
    </location>
</feature>
<gene>
    <name evidence="10" type="ORF">ECPE_LOCUS16005</name>
</gene>
<dbReference type="WBParaSite" id="ECPE_0001604601-mRNA-1">
    <property type="protein sequence ID" value="ECPE_0001604601-mRNA-1"/>
    <property type="gene ID" value="ECPE_0001604601"/>
</dbReference>
<keyword evidence="6 9" id="KW-1133">Transmembrane helix</keyword>
<dbReference type="GO" id="GO:0005315">
    <property type="term" value="F:phosphate transmembrane transporter activity"/>
    <property type="evidence" value="ECO:0007669"/>
    <property type="project" value="InterPro"/>
</dbReference>
<comment type="similarity">
    <text evidence="2">Belongs to the inorganic phosphate transporter (PiT) (TC 2.A.20) family.</text>
</comment>
<dbReference type="Pfam" id="PF01384">
    <property type="entry name" value="PHO4"/>
    <property type="match status" value="1"/>
</dbReference>
<dbReference type="Proteomes" id="UP000272942">
    <property type="component" value="Unassembled WGS sequence"/>
</dbReference>
<name>A0A183B9X1_9TREM</name>
<organism evidence="12">
    <name type="scientific">Echinostoma caproni</name>
    <dbReference type="NCBI Taxonomy" id="27848"/>
    <lineage>
        <taxon>Eukaryota</taxon>
        <taxon>Metazoa</taxon>
        <taxon>Spiralia</taxon>
        <taxon>Lophotrochozoa</taxon>
        <taxon>Platyhelminthes</taxon>
        <taxon>Trematoda</taxon>
        <taxon>Digenea</taxon>
        <taxon>Plagiorchiida</taxon>
        <taxon>Echinostomata</taxon>
        <taxon>Echinostomatoidea</taxon>
        <taxon>Echinostomatidae</taxon>
        <taxon>Echinostoma</taxon>
    </lineage>
</organism>
<dbReference type="AlphaFoldDB" id="A0A183B9X1"/>
<evidence type="ECO:0000256" key="8">
    <source>
        <dbReference type="SAM" id="MobiDB-lite"/>
    </source>
</evidence>
<feature type="transmembrane region" description="Helical" evidence="9">
    <location>
        <begin position="129"/>
        <end position="153"/>
    </location>
</feature>
<reference evidence="10 11" key="2">
    <citation type="submission" date="2018-11" db="EMBL/GenBank/DDBJ databases">
        <authorList>
            <consortium name="Pathogen Informatics"/>
        </authorList>
    </citation>
    <scope>NUCLEOTIDE SEQUENCE [LARGE SCALE GENOMIC DNA]</scope>
    <source>
        <strain evidence="10 11">Egypt</strain>
    </source>
</reference>
<evidence type="ECO:0000256" key="5">
    <source>
        <dbReference type="ARBA" id="ARBA00022692"/>
    </source>
</evidence>
<keyword evidence="5 9" id="KW-0812">Transmembrane</keyword>
<dbReference type="GO" id="GO:0035435">
    <property type="term" value="P:phosphate ion transmembrane transport"/>
    <property type="evidence" value="ECO:0007669"/>
    <property type="project" value="TreeGrafter"/>
</dbReference>
<evidence type="ECO:0000256" key="2">
    <source>
        <dbReference type="ARBA" id="ARBA00009916"/>
    </source>
</evidence>
<proteinExistence type="inferred from homology"/>
<evidence type="ECO:0000256" key="7">
    <source>
        <dbReference type="ARBA" id="ARBA00023136"/>
    </source>
</evidence>
<protein>
    <submittedName>
        <fullName evidence="12">Inorganic phosphate transporter</fullName>
    </submittedName>
</protein>
<evidence type="ECO:0000256" key="4">
    <source>
        <dbReference type="ARBA" id="ARBA00022592"/>
    </source>
</evidence>
<evidence type="ECO:0000256" key="9">
    <source>
        <dbReference type="SAM" id="Phobius"/>
    </source>
</evidence>
<evidence type="ECO:0000313" key="11">
    <source>
        <dbReference type="Proteomes" id="UP000272942"/>
    </source>
</evidence>
<keyword evidence="11" id="KW-1185">Reference proteome</keyword>
<dbReference type="GO" id="GO:0016020">
    <property type="term" value="C:membrane"/>
    <property type="evidence" value="ECO:0007669"/>
    <property type="project" value="UniProtKB-SubCell"/>
</dbReference>
<evidence type="ECO:0000313" key="12">
    <source>
        <dbReference type="WBParaSite" id="ECPE_0001604601-mRNA-1"/>
    </source>
</evidence>
<keyword evidence="4" id="KW-0592">Phosphate transport</keyword>
<feature type="transmembrane region" description="Helical" evidence="9">
    <location>
        <begin position="46"/>
        <end position="65"/>
    </location>
</feature>
<sequence>YYCSHLKNSDPIQPKRITEGSRPPSSWRSVFYIIRQFRLRTAPEDYNIIDVYSLIVLFFPSFTSLPMRLSHLNLFSGVCIEIGSALTVLLASKVGLPVSTTHCQVGSVVGVGRARSRDNVNWSIFRNIIIAWVVTVPAAAGMSALLMYCFTFIV</sequence>
<dbReference type="PANTHER" id="PTHR11101:SF80">
    <property type="entry name" value="PHOSPHATE TRANSPORTER"/>
    <property type="match status" value="1"/>
</dbReference>
<dbReference type="EMBL" id="UZAN01062597">
    <property type="protein sequence ID" value="VDP93277.1"/>
    <property type="molecule type" value="Genomic_DNA"/>
</dbReference>
<keyword evidence="7 9" id="KW-0472">Membrane</keyword>
<feature type="region of interest" description="Disordered" evidence="8">
    <location>
        <begin position="1"/>
        <end position="24"/>
    </location>
</feature>
<accession>A0A183B9X1</accession>